<dbReference type="InterPro" id="IPR012341">
    <property type="entry name" value="6hp_glycosidase-like_sf"/>
</dbReference>
<name>A0A381P3T3_9ZZZZ</name>
<dbReference type="CDD" id="cd02955">
    <property type="entry name" value="SSP411"/>
    <property type="match status" value="1"/>
</dbReference>
<protein>
    <recommendedName>
        <fullName evidence="1">Spermatogenesis-associated protein 20-like TRX domain-containing protein</fullName>
    </recommendedName>
</protein>
<gene>
    <name evidence="2" type="ORF">METZ01_LOCUS14068</name>
</gene>
<dbReference type="Gene3D" id="3.40.30.10">
    <property type="entry name" value="Glutaredoxin"/>
    <property type="match status" value="1"/>
</dbReference>
<feature type="domain" description="Spermatogenesis-associated protein 20-like TRX" evidence="1">
    <location>
        <begin position="91"/>
        <end position="254"/>
    </location>
</feature>
<dbReference type="SUPFAM" id="SSF52833">
    <property type="entry name" value="Thioredoxin-like"/>
    <property type="match status" value="1"/>
</dbReference>
<dbReference type="AlphaFoldDB" id="A0A381P3T3"/>
<sequence length="784" mass="88285">MRGTQASRWIRRWSWSISLLVLVLANGSWGHNRFSSVHAHGSQDVMTGQLPGALPLDTELVASLEAAWVARDADYTPRTRHLNDDKTPKYTNRLYLETSPYLRQHAHNPMNWFPWGDEAFDQARKLGRPVLLSIGYSTCHWCHVMEEESFEDEEIAQYMNEHYIAIKVDREERPDIDAVYMSVVQMLTGRGGWPMTVWLTPDREAFSGATYIPARDGDRGARIGFLTMLKQLKAAYDSQPDQVLAASAEITKRVSERLTPPPGERGLADTSTIDAAVAAYGQGFDATYGGLQGVQKFPSSLSIRLLLRHYRRTNDEQALHMATHTLEKMASGGMYDHVGGGFHRYATDPQWLVPHFEKMLYDNALLVTAYLEAYQATGRENFKAVAQDILRYVERDMSSPQGGFYSATDADSLGPSGDREEGWFFTWTPDELSSALPKEQAHLVSAYYNVTVAGNFEGRNILNTPRPLLEVAEELNIPLEHAESLLNTARETLYKTRTSRPAPLRDNKVLTSWNGLMISAFAQASLILDRPDYAERAAAAANFLLTHSRVDGQLRRTHANGQARINAYLDDYAFLITGLLDLYEATSEPRWLENAFALDRVLESHFEDEDGGFFMTSDDHETLLAREKPNFDGAEPSGNSVQLLNLMRLHEFTTDDRYRQRAERSLRAFDGTLSRTPVALAEMLLAVDFHSDVPKEIIIITPQSRDEAAPFLMKLRKTFLPNRVLSVVAEGDTFNAHATLIPLVEGKFARDGQATAYVCENRICDLPTTDPEVFAQQIERKAEF</sequence>
<accession>A0A381P3T3</accession>
<dbReference type="Gene3D" id="1.50.10.10">
    <property type="match status" value="2"/>
</dbReference>
<dbReference type="InterPro" id="IPR036249">
    <property type="entry name" value="Thioredoxin-like_sf"/>
</dbReference>
<dbReference type="PANTHER" id="PTHR42899:SF1">
    <property type="entry name" value="SPERMATOGENESIS-ASSOCIATED PROTEIN 20"/>
    <property type="match status" value="1"/>
</dbReference>
<organism evidence="2">
    <name type="scientific">marine metagenome</name>
    <dbReference type="NCBI Taxonomy" id="408172"/>
    <lineage>
        <taxon>unclassified sequences</taxon>
        <taxon>metagenomes</taxon>
        <taxon>ecological metagenomes</taxon>
    </lineage>
</organism>
<dbReference type="Pfam" id="PF03190">
    <property type="entry name" value="Thioredox_DsbH"/>
    <property type="match status" value="1"/>
</dbReference>
<dbReference type="PIRSF" id="PIRSF006402">
    <property type="entry name" value="UCP006402_thioredoxin"/>
    <property type="match status" value="1"/>
</dbReference>
<dbReference type="SUPFAM" id="SSF48208">
    <property type="entry name" value="Six-hairpin glycosidases"/>
    <property type="match status" value="1"/>
</dbReference>
<dbReference type="EMBL" id="UINC01000788">
    <property type="protein sequence ID" value="SUZ61214.1"/>
    <property type="molecule type" value="Genomic_DNA"/>
</dbReference>
<reference evidence="2" key="1">
    <citation type="submission" date="2018-05" db="EMBL/GenBank/DDBJ databases">
        <authorList>
            <person name="Lanie J.A."/>
            <person name="Ng W.-L."/>
            <person name="Kazmierczak K.M."/>
            <person name="Andrzejewski T.M."/>
            <person name="Davidsen T.M."/>
            <person name="Wayne K.J."/>
            <person name="Tettelin H."/>
            <person name="Glass J.I."/>
            <person name="Rusch D."/>
            <person name="Podicherti R."/>
            <person name="Tsui H.-C.T."/>
            <person name="Winkler M.E."/>
        </authorList>
    </citation>
    <scope>NUCLEOTIDE SEQUENCE</scope>
</reference>
<evidence type="ECO:0000313" key="2">
    <source>
        <dbReference type="EMBL" id="SUZ61214.1"/>
    </source>
</evidence>
<evidence type="ECO:0000259" key="1">
    <source>
        <dbReference type="Pfam" id="PF03190"/>
    </source>
</evidence>
<dbReference type="GO" id="GO:0005975">
    <property type="term" value="P:carbohydrate metabolic process"/>
    <property type="evidence" value="ECO:0007669"/>
    <property type="project" value="InterPro"/>
</dbReference>
<dbReference type="PANTHER" id="PTHR42899">
    <property type="entry name" value="SPERMATOGENESIS-ASSOCIATED PROTEIN 20"/>
    <property type="match status" value="1"/>
</dbReference>
<dbReference type="InterPro" id="IPR004879">
    <property type="entry name" value="Ssp411-like_TRX"/>
</dbReference>
<proteinExistence type="predicted"/>
<dbReference type="InterPro" id="IPR008928">
    <property type="entry name" value="6-hairpin_glycosidase_sf"/>
</dbReference>
<dbReference type="InterPro" id="IPR024705">
    <property type="entry name" value="Ssp411"/>
</dbReference>